<name>A0A7W7S9F1_9ACTN</name>
<protein>
    <submittedName>
        <fullName evidence="1">Uncharacterized protein</fullName>
    </submittedName>
</protein>
<evidence type="ECO:0000313" key="1">
    <source>
        <dbReference type="EMBL" id="MBB4946315.1"/>
    </source>
</evidence>
<organism evidence="1 2">
    <name type="scientific">Kitasatospora gansuensis</name>
    <dbReference type="NCBI Taxonomy" id="258050"/>
    <lineage>
        <taxon>Bacteria</taxon>
        <taxon>Bacillati</taxon>
        <taxon>Actinomycetota</taxon>
        <taxon>Actinomycetes</taxon>
        <taxon>Kitasatosporales</taxon>
        <taxon>Streptomycetaceae</taxon>
        <taxon>Kitasatospora</taxon>
    </lineage>
</organism>
<accession>A0A7W7S9F1</accession>
<keyword evidence="2" id="KW-1185">Reference proteome</keyword>
<dbReference type="Pfam" id="PF19760">
    <property type="entry name" value="DUF6247"/>
    <property type="match status" value="1"/>
</dbReference>
<dbReference type="Proteomes" id="UP000573327">
    <property type="component" value="Unassembled WGS sequence"/>
</dbReference>
<reference evidence="1 2" key="1">
    <citation type="submission" date="2020-08" db="EMBL/GenBank/DDBJ databases">
        <title>Sequencing the genomes of 1000 actinobacteria strains.</title>
        <authorList>
            <person name="Klenk H.-P."/>
        </authorList>
    </citation>
    <scope>NUCLEOTIDE SEQUENCE [LARGE SCALE GENOMIC DNA]</scope>
    <source>
        <strain evidence="1 2">DSM 44786</strain>
    </source>
</reference>
<dbReference type="AlphaFoldDB" id="A0A7W7S9F1"/>
<dbReference type="RefSeq" id="WP_184913270.1">
    <property type="nucleotide sequence ID" value="NZ_JACHJR010000001.1"/>
</dbReference>
<dbReference type="EMBL" id="JACHJR010000001">
    <property type="protein sequence ID" value="MBB4946315.1"/>
    <property type="molecule type" value="Genomic_DNA"/>
</dbReference>
<proteinExistence type="predicted"/>
<dbReference type="InterPro" id="IPR046214">
    <property type="entry name" value="DUF6247"/>
</dbReference>
<comment type="caution">
    <text evidence="1">The sequence shown here is derived from an EMBL/GenBank/DDBJ whole genome shotgun (WGS) entry which is preliminary data.</text>
</comment>
<gene>
    <name evidence="1" type="ORF">F4556_001850</name>
</gene>
<sequence>MSTAPQQHDGELIPRPEETPDALRAALAVVAPDRLDEMQADLNKAFAEASREDSITPVKAFLIQWATVVEIERHPERAREFHRAEYLVQIEDDDARFREHMTLITTTLREARAAVQG</sequence>
<evidence type="ECO:0000313" key="2">
    <source>
        <dbReference type="Proteomes" id="UP000573327"/>
    </source>
</evidence>